<feature type="repeat" description="TPR" evidence="1">
    <location>
        <begin position="775"/>
        <end position="808"/>
    </location>
</feature>
<organism evidence="4 5">
    <name type="scientific">Candidatus Doudnabacteria bacterium RIFCSPLOWO2_02_FULL_48_13</name>
    <dbReference type="NCBI Taxonomy" id="1817845"/>
    <lineage>
        <taxon>Bacteria</taxon>
        <taxon>Candidatus Doudnaibacteriota</taxon>
    </lineage>
</organism>
<name>A0A1F5Q9P3_9BACT</name>
<evidence type="ECO:0000256" key="1">
    <source>
        <dbReference type="PROSITE-ProRule" id="PRU00339"/>
    </source>
</evidence>
<feature type="region of interest" description="Disordered" evidence="2">
    <location>
        <begin position="1"/>
        <end position="20"/>
    </location>
</feature>
<keyword evidence="3" id="KW-0472">Membrane</keyword>
<keyword evidence="3" id="KW-1133">Transmembrane helix</keyword>
<feature type="transmembrane region" description="Helical" evidence="3">
    <location>
        <begin position="445"/>
        <end position="465"/>
    </location>
</feature>
<evidence type="ECO:0000256" key="2">
    <source>
        <dbReference type="SAM" id="MobiDB-lite"/>
    </source>
</evidence>
<protein>
    <submittedName>
        <fullName evidence="4">Uncharacterized protein</fullName>
    </submittedName>
</protein>
<feature type="transmembrane region" description="Helical" evidence="3">
    <location>
        <begin position="263"/>
        <end position="281"/>
    </location>
</feature>
<dbReference type="Proteomes" id="UP000177235">
    <property type="component" value="Unassembled WGS sequence"/>
</dbReference>
<feature type="transmembrane region" description="Helical" evidence="3">
    <location>
        <begin position="486"/>
        <end position="509"/>
    </location>
</feature>
<comment type="caution">
    <text evidence="4">The sequence shown here is derived from an EMBL/GenBank/DDBJ whole genome shotgun (WGS) entry which is preliminary data.</text>
</comment>
<feature type="transmembrane region" description="Helical" evidence="3">
    <location>
        <begin position="419"/>
        <end position="439"/>
    </location>
</feature>
<dbReference type="PROSITE" id="PS50005">
    <property type="entry name" value="TPR"/>
    <property type="match status" value="3"/>
</dbReference>
<feature type="transmembrane region" description="Helical" evidence="3">
    <location>
        <begin position="207"/>
        <end position="228"/>
    </location>
</feature>
<feature type="compositionally biased region" description="Polar residues" evidence="2">
    <location>
        <begin position="1"/>
        <end position="10"/>
    </location>
</feature>
<feature type="region of interest" description="Disordered" evidence="2">
    <location>
        <begin position="675"/>
        <end position="695"/>
    </location>
</feature>
<feature type="transmembrane region" description="Helical" evidence="3">
    <location>
        <begin position="170"/>
        <end position="195"/>
    </location>
</feature>
<accession>A0A1F5Q9P3</accession>
<dbReference type="PANTHER" id="PTHR37422">
    <property type="entry name" value="TEICHURONIC ACID BIOSYNTHESIS PROTEIN TUAE"/>
    <property type="match status" value="1"/>
</dbReference>
<evidence type="ECO:0000256" key="3">
    <source>
        <dbReference type="SAM" id="Phobius"/>
    </source>
</evidence>
<dbReference type="InterPro" id="IPR011990">
    <property type="entry name" value="TPR-like_helical_dom_sf"/>
</dbReference>
<feature type="transmembrane region" description="Helical" evidence="3">
    <location>
        <begin position="48"/>
        <end position="67"/>
    </location>
</feature>
<dbReference type="SMART" id="SM00028">
    <property type="entry name" value="TPR"/>
    <property type="match status" value="3"/>
</dbReference>
<feature type="transmembrane region" description="Helical" evidence="3">
    <location>
        <begin position="79"/>
        <end position="96"/>
    </location>
</feature>
<sequence length="865" mass="96350">MSEETSQIASNEPHAPLPPAAPASLPPPPLSAAPAIARKDSLQIWDKLIRGLIYACVFLLPLIFTPWTFEVLELSKQMLLYVLVSSAAVLWLLKLLVTRNWRFVKTSLDLPILALLAVYLLASIFSVDRISSFLGPYGIFSGNFFELLFLVIFYYLVVNNFDSPSQLKKLFSFFFASVFLALVYAVLQFSGWFVLRAPFAKTGSFNTIGTLISATLIAAFAIVLSLGFKSKSIFRFPNGKLWRFLLGIAAFVILLTINFFYAWVALLAGLLLHLIFSFALSRFSFKSIVVPLALVIAVASFLVLQTIFQKSFGNVFKFELPLQLRLDYSTALPAIKGAVFDKPILGSGPGTFNYVFSQYRDQAFNLSQFWTVRFDKAPSEAVEYLTGTGILGFLVFEVFNLLFIAYAIMFLLQNREQSFWAMGLALLSGYAVLWVSHWFLFFNTFMAFSSWFTIAVFMTLSRFASKEQIKSYDFSFATSPRQTVSIVSASSLGLVLIVVFMFFSISVYAADVSFRKGLNAVNKAETFDDAEMHFENATRMNRFRSDYFLTYGEYLFGKVNRELEKKNPNIVEIQSLLTRSINTARTAVTLNPNNGQAWGRLAGLYGYARPMIAGVDKFIIDSLTQAVENDKSNPVLYTDLGQAYRLTARTIDPAILGKGVDSDLDGLSDEQERALGSNLDDRDTNGNSVTDGNEVLAGLNPAASGQLPDGFLSKYVKVSQDGLIKAEEAFRKAIELKPDHAIAYYQLALSIEQSGDVPRAIETLENALAKLPNNLTFKFDLGRMYFNTGRVDEAARQFQEILVAAPGHANSRFSLALSFERLGRTARALDEYRRVLELSPGNQNIKAKIRELEAAVAPRSSGTSQ</sequence>
<feature type="repeat" description="TPR" evidence="1">
    <location>
        <begin position="809"/>
        <end position="842"/>
    </location>
</feature>
<reference evidence="4 5" key="1">
    <citation type="journal article" date="2016" name="Nat. Commun.">
        <title>Thousands of microbial genomes shed light on interconnected biogeochemical processes in an aquifer system.</title>
        <authorList>
            <person name="Anantharaman K."/>
            <person name="Brown C.T."/>
            <person name="Hug L.A."/>
            <person name="Sharon I."/>
            <person name="Castelle C.J."/>
            <person name="Probst A.J."/>
            <person name="Thomas B.C."/>
            <person name="Singh A."/>
            <person name="Wilkins M.J."/>
            <person name="Karaoz U."/>
            <person name="Brodie E.L."/>
            <person name="Williams K.H."/>
            <person name="Hubbard S.S."/>
            <person name="Banfield J.F."/>
        </authorList>
    </citation>
    <scope>NUCLEOTIDE SEQUENCE [LARGE SCALE GENOMIC DNA]</scope>
</reference>
<feature type="transmembrane region" description="Helical" evidence="3">
    <location>
        <begin position="108"/>
        <end position="127"/>
    </location>
</feature>
<feature type="transmembrane region" description="Helical" evidence="3">
    <location>
        <begin position="240"/>
        <end position="257"/>
    </location>
</feature>
<proteinExistence type="predicted"/>
<dbReference type="AlphaFoldDB" id="A0A1F5Q9P3"/>
<dbReference type="InterPro" id="IPR051533">
    <property type="entry name" value="WaaL-like"/>
</dbReference>
<feature type="repeat" description="TPR" evidence="1">
    <location>
        <begin position="741"/>
        <end position="774"/>
    </location>
</feature>
<evidence type="ECO:0000313" key="5">
    <source>
        <dbReference type="Proteomes" id="UP000177235"/>
    </source>
</evidence>
<dbReference type="EMBL" id="MFFF01000028">
    <property type="protein sequence ID" value="OGE98622.1"/>
    <property type="molecule type" value="Genomic_DNA"/>
</dbReference>
<feature type="transmembrane region" description="Helical" evidence="3">
    <location>
        <begin position="390"/>
        <end position="412"/>
    </location>
</feature>
<dbReference type="InterPro" id="IPR019734">
    <property type="entry name" value="TPR_rpt"/>
</dbReference>
<feature type="transmembrane region" description="Helical" evidence="3">
    <location>
        <begin position="288"/>
        <end position="308"/>
    </location>
</feature>
<dbReference type="Gene3D" id="1.25.40.10">
    <property type="entry name" value="Tetratricopeptide repeat domain"/>
    <property type="match status" value="2"/>
</dbReference>
<gene>
    <name evidence="4" type="ORF">A3J05_00960</name>
</gene>
<evidence type="ECO:0000313" key="4">
    <source>
        <dbReference type="EMBL" id="OGE98622.1"/>
    </source>
</evidence>
<dbReference type="Pfam" id="PF13432">
    <property type="entry name" value="TPR_16"/>
    <property type="match status" value="2"/>
</dbReference>
<keyword evidence="3" id="KW-0812">Transmembrane</keyword>
<dbReference type="SUPFAM" id="SSF48452">
    <property type="entry name" value="TPR-like"/>
    <property type="match status" value="1"/>
</dbReference>
<feature type="transmembrane region" description="Helical" evidence="3">
    <location>
        <begin position="139"/>
        <end position="158"/>
    </location>
</feature>
<dbReference type="PANTHER" id="PTHR37422:SF13">
    <property type="entry name" value="LIPOPOLYSACCHARIDE BIOSYNTHESIS PROTEIN PA4999-RELATED"/>
    <property type="match status" value="1"/>
</dbReference>
<keyword evidence="1" id="KW-0802">TPR repeat</keyword>